<dbReference type="InterPro" id="IPR043504">
    <property type="entry name" value="Peptidase_S1_PA_chymotrypsin"/>
</dbReference>
<dbReference type="Proteomes" id="UP001519535">
    <property type="component" value="Unassembled WGS sequence"/>
</dbReference>
<keyword evidence="1" id="KW-0732">Signal</keyword>
<dbReference type="GO" id="GO:0006508">
    <property type="term" value="P:proteolysis"/>
    <property type="evidence" value="ECO:0007669"/>
    <property type="project" value="UniProtKB-KW"/>
</dbReference>
<feature type="signal peptide" evidence="1">
    <location>
        <begin position="1"/>
        <end position="23"/>
    </location>
</feature>
<proteinExistence type="predicted"/>
<name>A0ABS5RKT0_9MYCO</name>
<evidence type="ECO:0000313" key="3">
    <source>
        <dbReference type="Proteomes" id="UP001519535"/>
    </source>
</evidence>
<evidence type="ECO:0000313" key="2">
    <source>
        <dbReference type="EMBL" id="MBS9534779.1"/>
    </source>
</evidence>
<organism evidence="2 3">
    <name type="scientific">Mycolicibacter acidiphilus</name>
    <dbReference type="NCBI Taxonomy" id="2835306"/>
    <lineage>
        <taxon>Bacteria</taxon>
        <taxon>Bacillati</taxon>
        <taxon>Actinomycetota</taxon>
        <taxon>Actinomycetes</taxon>
        <taxon>Mycobacteriales</taxon>
        <taxon>Mycobacteriaceae</taxon>
        <taxon>Mycolicibacter</taxon>
    </lineage>
</organism>
<dbReference type="RefSeq" id="WP_214093649.1">
    <property type="nucleotide sequence ID" value="NZ_JAHCLR010000030.1"/>
</dbReference>
<gene>
    <name evidence="2" type="ORF">KIH27_14395</name>
</gene>
<keyword evidence="2" id="KW-0378">Hydrolase</keyword>
<feature type="chain" id="PRO_5045718913" evidence="1">
    <location>
        <begin position="24"/>
        <end position="241"/>
    </location>
</feature>
<dbReference type="InterPro" id="IPR009003">
    <property type="entry name" value="Peptidase_S1_PA"/>
</dbReference>
<evidence type="ECO:0000256" key="1">
    <source>
        <dbReference type="SAM" id="SignalP"/>
    </source>
</evidence>
<keyword evidence="2" id="KW-0645">Protease</keyword>
<dbReference type="GO" id="GO:0008233">
    <property type="term" value="F:peptidase activity"/>
    <property type="evidence" value="ECO:0007669"/>
    <property type="project" value="UniProtKB-KW"/>
</dbReference>
<dbReference type="EMBL" id="JAHCLR010000030">
    <property type="protein sequence ID" value="MBS9534779.1"/>
    <property type="molecule type" value="Genomic_DNA"/>
</dbReference>
<sequence length="241" mass="24191">MFTVAAAATLALAGSGAVPTATADGGVVIGGGAAILVNNTTCTLGAIGTDRAGDVVGLTSTACGGPGSPVAAGWQPGTLGTVVAVEPSLDYAVIKFDAAKVAPTSDFAGFAINGVGPDATYFQWACRDSQRNGIKCMRVSTAGVDPDTVVIHACGNPADSGAPVTVDNLLVGMTRGYFPDDTRCPVWDTTMIGDQIMGDWEVPQRDKPEVTSINAVLADLNAKGGPGAGFTLTPPVPAPNR</sequence>
<dbReference type="SUPFAM" id="SSF50494">
    <property type="entry name" value="Trypsin-like serine proteases"/>
    <property type="match status" value="1"/>
</dbReference>
<protein>
    <submittedName>
        <fullName evidence="2">Serine protease</fullName>
    </submittedName>
</protein>
<accession>A0ABS5RKT0</accession>
<comment type="caution">
    <text evidence="2">The sequence shown here is derived from an EMBL/GenBank/DDBJ whole genome shotgun (WGS) entry which is preliminary data.</text>
</comment>
<reference evidence="2 3" key="1">
    <citation type="submission" date="2021-05" db="EMBL/GenBank/DDBJ databases">
        <title>Mycobacterium acidophilum sp. nov., an extremely acid-tolerant member of the genus Mycobacterium.</title>
        <authorList>
            <person name="Xia J."/>
        </authorList>
    </citation>
    <scope>NUCLEOTIDE SEQUENCE [LARGE SCALE GENOMIC DNA]</scope>
    <source>
        <strain evidence="2 3">M1</strain>
    </source>
</reference>
<dbReference type="Gene3D" id="2.40.10.10">
    <property type="entry name" value="Trypsin-like serine proteases"/>
    <property type="match status" value="2"/>
</dbReference>
<keyword evidence="3" id="KW-1185">Reference proteome</keyword>